<dbReference type="EMBL" id="CP095328">
    <property type="protein sequence ID" value="XAG41098.1"/>
    <property type="molecule type" value="Genomic_DNA"/>
</dbReference>
<reference evidence="3" key="1">
    <citation type="submission" date="2022-03" db="EMBL/GenBank/DDBJ databases">
        <title>Sea Food Isolates.</title>
        <authorList>
            <person name="Li C."/>
        </authorList>
    </citation>
    <scope>NUCLEOTIDE SEQUENCE</scope>
    <source>
        <strain evidence="3">19NY04SH05-1</strain>
    </source>
</reference>
<protein>
    <submittedName>
        <fullName evidence="3">Flagellar hook-length control protein FliK</fullName>
    </submittedName>
</protein>
<sequence>MAMIPLAGGELAPTRESFAKHRLNQSSQEGDDSYLQADALAQEELQAEPVTGFVQAPVTDEVQGEQLEGASEQLQAFSRMLPSFVLLEERVQQSASGAASPIPSQGAVPSAQMAEEVALTLPPLSFRGLQQRTLLAEQGSVAFSNAAPQLKESALPGQDASAAPVAEQARAAGDGKGAVREGVQARLISTLQPMLNAQPQPQTGEREPVALDPKLMVLPASQLAPSKPAEYQWAPVKLPDNQAQWGQQLMSLLHDKVELQVNQQVKQAHIRLDPPELGRLELTVRVEGDRLNVQLNATNPAVRDALIQSMERLRMSLAPHHSGGVDVNVGQGGEQNPKQRWQGDEILAGRQQWRDELEQSGKSRPDWLNTLV</sequence>
<proteinExistence type="predicted"/>
<keyword evidence="3" id="KW-0966">Cell projection</keyword>
<evidence type="ECO:0000313" key="3">
    <source>
        <dbReference type="EMBL" id="XAG41098.1"/>
    </source>
</evidence>
<name>A0AAU6T849_9GAMM</name>
<dbReference type="RefSeq" id="WP_354688557.1">
    <property type="nucleotide sequence ID" value="NZ_CP095328.1"/>
</dbReference>
<dbReference type="InterPro" id="IPR021136">
    <property type="entry name" value="Flagellar_hook_control-like_C"/>
</dbReference>
<dbReference type="PANTHER" id="PTHR37533">
    <property type="entry name" value="FLAGELLAR HOOK-LENGTH CONTROL PROTEIN"/>
    <property type="match status" value="1"/>
</dbReference>
<gene>
    <name evidence="3" type="ORF">MRK42_19335</name>
</gene>
<keyword evidence="3" id="KW-0969">Cilium</keyword>
<dbReference type="PANTHER" id="PTHR37533:SF2">
    <property type="entry name" value="FLAGELLAR HOOK-LENGTH CONTROL PROTEIN"/>
    <property type="match status" value="1"/>
</dbReference>
<evidence type="ECO:0000259" key="2">
    <source>
        <dbReference type="Pfam" id="PF02120"/>
    </source>
</evidence>
<dbReference type="AlphaFoldDB" id="A0AAU6T849"/>
<evidence type="ECO:0000256" key="1">
    <source>
        <dbReference type="SAM" id="MobiDB-lite"/>
    </source>
</evidence>
<accession>A0AAU6T849</accession>
<feature type="region of interest" description="Disordered" evidence="1">
    <location>
        <begin position="321"/>
        <end position="345"/>
    </location>
</feature>
<keyword evidence="3" id="KW-0282">Flagellum</keyword>
<dbReference type="InterPro" id="IPR052563">
    <property type="entry name" value="FliK"/>
</dbReference>
<dbReference type="Pfam" id="PF02120">
    <property type="entry name" value="Flg_hook"/>
    <property type="match status" value="1"/>
</dbReference>
<feature type="domain" description="Flagellar hook-length control protein-like C-terminal" evidence="2">
    <location>
        <begin position="256"/>
        <end position="336"/>
    </location>
</feature>
<dbReference type="CDD" id="cd17470">
    <property type="entry name" value="T3SS_Flik_C"/>
    <property type="match status" value="1"/>
</dbReference>
<dbReference type="InterPro" id="IPR038610">
    <property type="entry name" value="FliK-like_C_sf"/>
</dbReference>
<dbReference type="Gene3D" id="3.30.750.140">
    <property type="match status" value="1"/>
</dbReference>
<organism evidence="3">
    <name type="scientific">Aeromonas sp. 19NY04SH05-1</name>
    <dbReference type="NCBI Taxonomy" id="2920537"/>
    <lineage>
        <taxon>Bacteria</taxon>
        <taxon>Pseudomonadati</taxon>
        <taxon>Pseudomonadota</taxon>
        <taxon>Gammaproteobacteria</taxon>
        <taxon>Aeromonadales</taxon>
        <taxon>Aeromonadaceae</taxon>
        <taxon>Aeromonas</taxon>
    </lineage>
</organism>